<dbReference type="RefSeq" id="WP_099511685.1">
    <property type="nucleotide sequence ID" value="NZ_CP016616.1"/>
</dbReference>
<accession>A0A1B2EKZ3</accession>
<name>A0A1B2EKZ3_9HYPH</name>
<dbReference type="AlphaFoldDB" id="A0A1B2EKZ3"/>
<gene>
    <name evidence="2" type="ORF">BB934_22430</name>
</gene>
<dbReference type="OrthoDB" id="8020517at2"/>
<feature type="compositionally biased region" description="Basic and acidic residues" evidence="1">
    <location>
        <begin position="63"/>
        <end position="74"/>
    </location>
</feature>
<organism evidence="2">
    <name type="scientific">Microvirga ossetica</name>
    <dbReference type="NCBI Taxonomy" id="1882682"/>
    <lineage>
        <taxon>Bacteria</taxon>
        <taxon>Pseudomonadati</taxon>
        <taxon>Pseudomonadota</taxon>
        <taxon>Alphaproteobacteria</taxon>
        <taxon>Hyphomicrobiales</taxon>
        <taxon>Methylobacteriaceae</taxon>
        <taxon>Microvirga</taxon>
    </lineage>
</organism>
<dbReference type="EMBL" id="CP016616">
    <property type="protein sequence ID" value="ANY80646.1"/>
    <property type="molecule type" value="Genomic_DNA"/>
</dbReference>
<evidence type="ECO:0000256" key="1">
    <source>
        <dbReference type="SAM" id="MobiDB-lite"/>
    </source>
</evidence>
<proteinExistence type="predicted"/>
<protein>
    <recommendedName>
        <fullName evidence="3">DUF2188 domain-containing protein</fullName>
    </recommendedName>
</protein>
<evidence type="ECO:0008006" key="3">
    <source>
        <dbReference type="Google" id="ProtNLM"/>
    </source>
</evidence>
<reference evidence="2" key="1">
    <citation type="submission" date="2016-07" db="EMBL/GenBank/DDBJ databases">
        <title>Microvirga ossetica sp. nov. a new species of rhizobia isolated from root nodules of the legume species Vicia alpestris Steven originated from North Ossetia region in the Caucasus.</title>
        <authorList>
            <person name="Safronova V.I."/>
            <person name="Kuznetsova I.G."/>
            <person name="Sazanova A.L."/>
            <person name="Belimov A."/>
            <person name="Andronov E."/>
            <person name="Osledkin Y.S."/>
            <person name="Onishchuk O.P."/>
            <person name="Kurchak O.N."/>
            <person name="Shaposhnikov A.I."/>
            <person name="Willems A."/>
            <person name="Tikhonovich I.A."/>
        </authorList>
    </citation>
    <scope>NUCLEOTIDE SEQUENCE [LARGE SCALE GENOMIC DNA]</scope>
    <source>
        <strain evidence="2">V5/3M</strain>
    </source>
</reference>
<evidence type="ECO:0000313" key="2">
    <source>
        <dbReference type="EMBL" id="ANY80646.1"/>
    </source>
</evidence>
<sequence>MHTDRFVVFKLQDEWLVTYSDRKQTAFATREDAERSAFDAADSLASHGRIVSVLIIPDGSEPVSERSTRGREPNGKPSLN</sequence>
<feature type="region of interest" description="Disordered" evidence="1">
    <location>
        <begin position="60"/>
        <end position="80"/>
    </location>
</feature>
<dbReference type="KEGG" id="moc:BB934_22430"/>